<feature type="region of interest" description="Disordered" evidence="1">
    <location>
        <begin position="54"/>
        <end position="84"/>
    </location>
</feature>
<accession>S7UNI9</accession>
<organism evidence="3 4">
    <name type="scientific">Toxoplasma gondii (strain ATCC 50853 / GT1)</name>
    <dbReference type="NCBI Taxonomy" id="507601"/>
    <lineage>
        <taxon>Eukaryota</taxon>
        <taxon>Sar</taxon>
        <taxon>Alveolata</taxon>
        <taxon>Apicomplexa</taxon>
        <taxon>Conoidasida</taxon>
        <taxon>Coccidia</taxon>
        <taxon>Eucoccidiorida</taxon>
        <taxon>Eimeriorina</taxon>
        <taxon>Sarcocystidae</taxon>
        <taxon>Toxoplasma</taxon>
    </lineage>
</organism>
<proteinExistence type="predicted"/>
<dbReference type="AlphaFoldDB" id="S7UNI9"/>
<keyword evidence="2" id="KW-0812">Transmembrane</keyword>
<keyword evidence="2" id="KW-0472">Membrane</keyword>
<protein>
    <submittedName>
        <fullName evidence="3">Toxoplasma gondii family B protein</fullName>
    </submittedName>
</protein>
<name>S7UNI9_TOXGG</name>
<reference evidence="3 4" key="2">
    <citation type="submission" date="2013-05" db="EMBL/GenBank/DDBJ databases">
        <authorList>
            <person name="Sibley D."/>
            <person name="Venepally P."/>
            <person name="Karamycheva S."/>
            <person name="Hadjithomas M."/>
            <person name="Khan A."/>
            <person name="Brunk B."/>
            <person name="Roos D."/>
            <person name="Caler E."/>
            <person name="Lorenzi H."/>
        </authorList>
    </citation>
    <scope>NUCLEOTIDE SEQUENCE [LARGE SCALE GENOMIC DNA]</scope>
    <source>
        <strain evidence="3 4">GT1</strain>
    </source>
</reference>
<evidence type="ECO:0000256" key="2">
    <source>
        <dbReference type="SAM" id="Phobius"/>
    </source>
</evidence>
<dbReference type="EMBL" id="AAQM03000235">
    <property type="protein sequence ID" value="EPR59280.1"/>
    <property type="molecule type" value="Genomic_DNA"/>
</dbReference>
<dbReference type="OrthoDB" id="10644704at2759"/>
<reference evidence="3 4" key="1">
    <citation type="submission" date="2006-05" db="EMBL/GenBank/DDBJ databases">
        <authorList>
            <person name="Paulsen I."/>
        </authorList>
    </citation>
    <scope>NUCLEOTIDE SEQUENCE [LARGE SCALE GENOMIC DNA]</scope>
    <source>
        <strain evidence="3 4">GT1</strain>
    </source>
</reference>
<dbReference type="Proteomes" id="UP000005641">
    <property type="component" value="Unassembled WGS sequence"/>
</dbReference>
<dbReference type="VEuPathDB" id="ToxoDB:TGGT1_283450"/>
<keyword evidence="2" id="KW-1133">Transmembrane helix</keyword>
<evidence type="ECO:0000313" key="3">
    <source>
        <dbReference type="EMBL" id="EPR59280.1"/>
    </source>
</evidence>
<feature type="transmembrane region" description="Helical" evidence="2">
    <location>
        <begin position="96"/>
        <end position="116"/>
    </location>
</feature>
<gene>
    <name evidence="3" type="ORF">TGGT1_283450</name>
</gene>
<evidence type="ECO:0000313" key="4">
    <source>
        <dbReference type="Proteomes" id="UP000005641"/>
    </source>
</evidence>
<sequence length="265" mass="28862">MNPPSAASLTSFTIFIVGQAHSVNSLTMATHVLDQTPTIHSRTNVAVATFRASTATTPTEEGQKRRQAGVLLKKSKRNSPPKKTTVALRRTYKKNAVTLIFTLTAALVLLLVSVKLQQCRRRLLRKTSGEIAGSTSRRLAEGGHEDNCTREVRAQTVGSEEFVVRRLMRFRCSGGCGRSTGRELSVCAEDYKAQVLEAIVEAGTLTGYWIRRASRTEGQPACVTCTKCPFSNQCLRHKPSGGIHCVCLEASGACVCRDRHSGEVP</sequence>
<evidence type="ECO:0000256" key="1">
    <source>
        <dbReference type="SAM" id="MobiDB-lite"/>
    </source>
</evidence>
<comment type="caution">
    <text evidence="3">The sequence shown here is derived from an EMBL/GenBank/DDBJ whole genome shotgun (WGS) entry which is preliminary data.</text>
</comment>